<dbReference type="EMBL" id="KK100385">
    <property type="protein sequence ID" value="KIZ06335.1"/>
    <property type="molecule type" value="Genomic_DNA"/>
</dbReference>
<dbReference type="SUPFAM" id="SSF88697">
    <property type="entry name" value="PUA domain-like"/>
    <property type="match status" value="1"/>
</dbReference>
<evidence type="ECO:0000313" key="3">
    <source>
        <dbReference type="EMBL" id="KIZ06335.1"/>
    </source>
</evidence>
<dbReference type="Pfam" id="PF02190">
    <property type="entry name" value="LON_substr_bdg"/>
    <property type="match status" value="1"/>
</dbReference>
<accession>A0A0D2MUW4</accession>
<protein>
    <recommendedName>
        <fullName evidence="2">Lon N-terminal domain-containing protein</fullName>
    </recommendedName>
</protein>
<reference evidence="3 4" key="1">
    <citation type="journal article" date="2013" name="BMC Genomics">
        <title>Reconstruction of the lipid metabolism for the microalga Monoraphidium neglectum from its genome sequence reveals characteristics suitable for biofuel production.</title>
        <authorList>
            <person name="Bogen C."/>
            <person name="Al-Dilaimi A."/>
            <person name="Albersmeier A."/>
            <person name="Wichmann J."/>
            <person name="Grundmann M."/>
            <person name="Rupp O."/>
            <person name="Lauersen K.J."/>
            <person name="Blifernez-Klassen O."/>
            <person name="Kalinowski J."/>
            <person name="Goesmann A."/>
            <person name="Mussgnug J.H."/>
            <person name="Kruse O."/>
        </authorList>
    </citation>
    <scope>NUCLEOTIDE SEQUENCE [LARGE SCALE GENOMIC DNA]</scope>
    <source>
        <strain evidence="3 4">SAG 48.87</strain>
    </source>
</reference>
<dbReference type="PANTHER" id="PTHR46732">
    <property type="entry name" value="ATP-DEPENDENT PROTEASE LA (LON) DOMAIN PROTEIN"/>
    <property type="match status" value="1"/>
</dbReference>
<organism evidence="3 4">
    <name type="scientific">Monoraphidium neglectum</name>
    <dbReference type="NCBI Taxonomy" id="145388"/>
    <lineage>
        <taxon>Eukaryota</taxon>
        <taxon>Viridiplantae</taxon>
        <taxon>Chlorophyta</taxon>
        <taxon>core chlorophytes</taxon>
        <taxon>Chlorophyceae</taxon>
        <taxon>CS clade</taxon>
        <taxon>Sphaeropleales</taxon>
        <taxon>Selenastraceae</taxon>
        <taxon>Monoraphidium</taxon>
    </lineage>
</organism>
<dbReference type="SMART" id="SM00464">
    <property type="entry name" value="LON"/>
    <property type="match status" value="1"/>
</dbReference>
<evidence type="ECO:0000313" key="4">
    <source>
        <dbReference type="Proteomes" id="UP000054498"/>
    </source>
</evidence>
<dbReference type="Gene3D" id="2.30.130.40">
    <property type="entry name" value="LON domain-like"/>
    <property type="match status" value="1"/>
</dbReference>
<proteinExistence type="predicted"/>
<dbReference type="AlphaFoldDB" id="A0A0D2MUW4"/>
<dbReference type="InterPro" id="IPR015947">
    <property type="entry name" value="PUA-like_sf"/>
</dbReference>
<dbReference type="PANTHER" id="PTHR46732:SF5">
    <property type="entry name" value="ATP-DEPENDENT PROTEASE LA (LON) DOMAIN PROTEIN"/>
    <property type="match status" value="1"/>
</dbReference>
<keyword evidence="4" id="KW-1185">Reference proteome</keyword>
<dbReference type="OrthoDB" id="529006at2759"/>
<feature type="compositionally biased region" description="Gly residues" evidence="1">
    <location>
        <begin position="198"/>
        <end position="208"/>
    </location>
</feature>
<dbReference type="STRING" id="145388.A0A0D2MUW4"/>
<dbReference type="InterPro" id="IPR046336">
    <property type="entry name" value="Lon_prtase_N_sf"/>
</dbReference>
<evidence type="ECO:0000256" key="1">
    <source>
        <dbReference type="SAM" id="MobiDB-lite"/>
    </source>
</evidence>
<evidence type="ECO:0000259" key="2">
    <source>
        <dbReference type="SMART" id="SM00464"/>
    </source>
</evidence>
<dbReference type="KEGG" id="mng:MNEG_1617"/>
<gene>
    <name evidence="3" type="ORF">MNEG_1617</name>
</gene>
<feature type="domain" description="Lon N-terminal" evidence="2">
    <location>
        <begin position="17"/>
        <end position="322"/>
    </location>
</feature>
<dbReference type="InterPro" id="IPR003111">
    <property type="entry name" value="Lon_prtase_N"/>
</dbReference>
<sequence length="342" mass="35783">SPAGSGDDWLDSESLVSLPIFALPTCLHPGQTGAVRVFEPRYLTLFRDQQRQRQEAALAAADPNNQPAAERRAPPAPPALRFGHVLAPDAAPPALLEGSVGGLPSVGVYARVTKVDEVQDGTLLVHYEGARRFKLLAVDRDQAPYPVAAVQWYDDDTASRAPQARADVDALERDVFKSLAEVQRLSQRLGPSPSGAASGSGGGGGGGELLPPEVARFAPPPPPPAGGRSTADYLRAAGVPAGEAIAVWQRHGSVYGTPAAPKNSAADPYEHLREKVGKERRQELFSFAAANCLELGLVERLALLLSQDTAARLAYVAAATRPYLSDLAARVAVKGAVGGGGS</sequence>
<feature type="region of interest" description="Disordered" evidence="1">
    <location>
        <begin position="186"/>
        <end position="231"/>
    </location>
</feature>
<feature type="region of interest" description="Disordered" evidence="1">
    <location>
        <begin position="56"/>
        <end position="77"/>
    </location>
</feature>
<name>A0A0D2MUW4_9CHLO</name>
<dbReference type="RefSeq" id="XP_013905354.1">
    <property type="nucleotide sequence ID" value="XM_014049900.1"/>
</dbReference>
<dbReference type="GeneID" id="25733903"/>
<feature type="non-terminal residue" evidence="3">
    <location>
        <position position="1"/>
    </location>
</feature>
<dbReference type="Proteomes" id="UP000054498">
    <property type="component" value="Unassembled WGS sequence"/>
</dbReference>